<keyword evidence="5 6" id="KW-0472">Membrane</keyword>
<dbReference type="PANTHER" id="PTHR33931">
    <property type="entry name" value="HOLIN-LIKE PROTEIN CIDA-RELATED"/>
    <property type="match status" value="1"/>
</dbReference>
<dbReference type="PANTHER" id="PTHR33931:SF2">
    <property type="entry name" value="HOLIN-LIKE PROTEIN CIDA"/>
    <property type="match status" value="1"/>
</dbReference>
<evidence type="ECO:0000256" key="5">
    <source>
        <dbReference type="ARBA" id="ARBA00023136"/>
    </source>
</evidence>
<feature type="transmembrane region" description="Helical" evidence="6">
    <location>
        <begin position="63"/>
        <end position="84"/>
    </location>
</feature>
<name>A0A2U3DAI6_SULT2</name>
<feature type="transmembrane region" description="Helical" evidence="6">
    <location>
        <begin position="90"/>
        <end position="111"/>
    </location>
</feature>
<dbReference type="AlphaFoldDB" id="A0A2U3DAI6"/>
<keyword evidence="4 6" id="KW-1133">Transmembrane helix</keyword>
<evidence type="ECO:0000256" key="6">
    <source>
        <dbReference type="SAM" id="Phobius"/>
    </source>
</evidence>
<evidence type="ECO:0008006" key="9">
    <source>
        <dbReference type="Google" id="ProtNLM"/>
    </source>
</evidence>
<proteinExistence type="predicted"/>
<comment type="subcellular location">
    <subcellularLocation>
        <location evidence="1">Cell membrane</location>
        <topology evidence="1">Multi-pass membrane protein</topology>
    </subcellularLocation>
</comment>
<dbReference type="Pfam" id="PF03788">
    <property type="entry name" value="LrgA"/>
    <property type="match status" value="1"/>
</dbReference>
<gene>
    <name evidence="7" type="ORF">BM613_03480</name>
</gene>
<dbReference type="EMBL" id="MPDK01000004">
    <property type="protein sequence ID" value="PWI58297.1"/>
    <property type="molecule type" value="Genomic_DNA"/>
</dbReference>
<dbReference type="GO" id="GO:0005886">
    <property type="term" value="C:plasma membrane"/>
    <property type="evidence" value="ECO:0007669"/>
    <property type="project" value="UniProtKB-SubCell"/>
</dbReference>
<keyword evidence="3 6" id="KW-0812">Transmembrane</keyword>
<organism evidence="7 8">
    <name type="scientific">Sulfoacidibacillus thermotolerans</name>
    <name type="common">Acidibacillus sulfuroxidans</name>
    <dbReference type="NCBI Taxonomy" id="1765684"/>
    <lineage>
        <taxon>Bacteria</taxon>
        <taxon>Bacillati</taxon>
        <taxon>Bacillota</taxon>
        <taxon>Bacilli</taxon>
        <taxon>Bacillales</taxon>
        <taxon>Alicyclobacillaceae</taxon>
        <taxon>Sulfoacidibacillus</taxon>
    </lineage>
</organism>
<keyword evidence="2" id="KW-1003">Cell membrane</keyword>
<comment type="caution">
    <text evidence="7">The sequence shown here is derived from an EMBL/GenBank/DDBJ whole genome shotgun (WGS) entry which is preliminary data.</text>
</comment>
<evidence type="ECO:0000313" key="8">
    <source>
        <dbReference type="Proteomes" id="UP000245380"/>
    </source>
</evidence>
<evidence type="ECO:0000256" key="3">
    <source>
        <dbReference type="ARBA" id="ARBA00022692"/>
    </source>
</evidence>
<feature type="transmembrane region" description="Helical" evidence="6">
    <location>
        <begin position="31"/>
        <end position="51"/>
    </location>
</feature>
<evidence type="ECO:0000256" key="2">
    <source>
        <dbReference type="ARBA" id="ARBA00022475"/>
    </source>
</evidence>
<dbReference type="NCBIfam" id="NF002460">
    <property type="entry name" value="PRK01658.1"/>
    <property type="match status" value="1"/>
</dbReference>
<protein>
    <recommendedName>
        <fullName evidence="9">CidA/LrgA family protein</fullName>
    </recommendedName>
</protein>
<keyword evidence="8" id="KW-1185">Reference proteome</keyword>
<accession>A0A2U3DAI6</accession>
<dbReference type="Proteomes" id="UP000245380">
    <property type="component" value="Unassembled WGS sequence"/>
</dbReference>
<dbReference type="InterPro" id="IPR005538">
    <property type="entry name" value="LrgA/CidA"/>
</dbReference>
<evidence type="ECO:0000313" key="7">
    <source>
        <dbReference type="EMBL" id="PWI58297.1"/>
    </source>
</evidence>
<evidence type="ECO:0000256" key="1">
    <source>
        <dbReference type="ARBA" id="ARBA00004651"/>
    </source>
</evidence>
<reference evidence="7 8" key="1">
    <citation type="submission" date="2016-11" db="EMBL/GenBank/DDBJ databases">
        <title>Comparative genomics of Acidibacillus ferroxidans species.</title>
        <authorList>
            <person name="Oliveira G."/>
            <person name="Nunes G."/>
            <person name="Oliveira R."/>
            <person name="Araujo F."/>
            <person name="Salim A."/>
            <person name="Scholte L."/>
            <person name="Morais D."/>
            <person name="Nancucheo I."/>
            <person name="Johnson D.B."/>
            <person name="Grail B."/>
            <person name="Bittencourt J."/>
            <person name="Valadares R."/>
        </authorList>
    </citation>
    <scope>NUCLEOTIDE SEQUENCE [LARGE SCALE GENOMIC DNA]</scope>
    <source>
        <strain evidence="7 8">Y002</strain>
    </source>
</reference>
<evidence type="ECO:0000256" key="4">
    <source>
        <dbReference type="ARBA" id="ARBA00022989"/>
    </source>
</evidence>
<sequence>MLKWVQGAYQVLLLILFSALGDLIKRILHTPIPGSIFGLLLVFTLLFLKVIRLEWLETGASFLLANLLLLFVPSAVGIIQYQHLMEAEGVRIFLVIAISTVLVMTITGWTTERLSRKREQKQGLRLWS</sequence>
<dbReference type="RefSeq" id="WP_181362867.1">
    <property type="nucleotide sequence ID" value="NZ_MPDK01000004.1"/>
</dbReference>